<evidence type="ECO:0000313" key="1">
    <source>
        <dbReference type="EMBL" id="NBG65561.1"/>
    </source>
</evidence>
<comment type="caution">
    <text evidence="1">The sequence shown here is derived from an EMBL/GenBank/DDBJ whole genome shotgun (WGS) entry which is preliminary data.</text>
</comment>
<organism evidence="1 2">
    <name type="scientific">Acidiluteibacter ferrifornacis</name>
    <dbReference type="NCBI Taxonomy" id="2692424"/>
    <lineage>
        <taxon>Bacteria</taxon>
        <taxon>Pseudomonadati</taxon>
        <taxon>Bacteroidota</taxon>
        <taxon>Flavobacteriia</taxon>
        <taxon>Flavobacteriales</taxon>
        <taxon>Cryomorphaceae</taxon>
        <taxon>Acidiluteibacter</taxon>
    </lineage>
</organism>
<keyword evidence="2" id="KW-1185">Reference proteome</keyword>
<reference evidence="1 2" key="1">
    <citation type="submission" date="2019-12" db="EMBL/GenBank/DDBJ databases">
        <authorList>
            <person name="Zhao J."/>
        </authorList>
    </citation>
    <scope>NUCLEOTIDE SEQUENCE [LARGE SCALE GENOMIC DNA]</scope>
    <source>
        <strain evidence="1 2">S-15</strain>
    </source>
</reference>
<dbReference type="RefSeq" id="WP_160632514.1">
    <property type="nucleotide sequence ID" value="NZ_WWNE01000005.1"/>
</dbReference>
<proteinExistence type="predicted"/>
<dbReference type="Proteomes" id="UP000470771">
    <property type="component" value="Unassembled WGS sequence"/>
</dbReference>
<gene>
    <name evidence="1" type="ORF">GQN54_05500</name>
</gene>
<name>A0A6N9NJA3_9FLAO</name>
<dbReference type="AlphaFoldDB" id="A0A6N9NJA3"/>
<dbReference type="EMBL" id="WWNE01000005">
    <property type="protein sequence ID" value="NBG65561.1"/>
    <property type="molecule type" value="Genomic_DNA"/>
</dbReference>
<evidence type="ECO:0000313" key="2">
    <source>
        <dbReference type="Proteomes" id="UP000470771"/>
    </source>
</evidence>
<accession>A0A6N9NJA3</accession>
<sequence>MENKKSFKLIEGQYDTDDAGRILVALISNKIKYHDVEAFRIQERSNGNVSHSEKRVKELTAMKEQIKQLVLDAAENGLDFKIRCDINIELVPAKQLAQ</sequence>
<protein>
    <submittedName>
        <fullName evidence="1">Uncharacterized protein</fullName>
    </submittedName>
</protein>